<evidence type="ECO:0000256" key="4">
    <source>
        <dbReference type="ARBA" id="ARBA00022912"/>
    </source>
</evidence>
<dbReference type="RefSeq" id="WP_061802446.1">
    <property type="nucleotide sequence ID" value="NZ_FOXX01000011.1"/>
</dbReference>
<evidence type="ECO:0000256" key="1">
    <source>
        <dbReference type="ARBA" id="ARBA00011063"/>
    </source>
</evidence>
<reference evidence="7 8" key="1">
    <citation type="submission" date="2016-10" db="EMBL/GenBank/DDBJ databases">
        <authorList>
            <person name="Varghese N."/>
            <person name="Submissions S."/>
        </authorList>
    </citation>
    <scope>NUCLEOTIDE SEQUENCE [LARGE SCALE GENOMIC DNA]</scope>
    <source>
        <strain evidence="7 8">DSM 13796</strain>
    </source>
</reference>
<proteinExistence type="inferred from homology"/>
<keyword evidence="3" id="KW-0378">Hydrolase</keyword>
<sequence>MIRVLFVCLGNICRSPMAEAVFRDLVKKKNLQHIIEIDSAGTGNYHIGKSPHKGTLHILEQNSISSEGMKARQVKEEDLGNFDYIIGMDAENIGNLHRLARYNKTGYIGRLLDFVPQGKVDDVPDPYFTGNFEEVYDLVKEGCARLLDEIILKDLKKEEIQ</sequence>
<gene>
    <name evidence="7" type="ORF">SAMN02745910_03877</name>
</gene>
<dbReference type="Proteomes" id="UP000182762">
    <property type="component" value="Unassembled WGS sequence"/>
</dbReference>
<name>A0A1I6BMX4_9BACI</name>
<dbReference type="Pfam" id="PF01451">
    <property type="entry name" value="LMWPc"/>
    <property type="match status" value="1"/>
</dbReference>
<comment type="similarity">
    <text evidence="1">Belongs to the low molecular weight phosphotyrosine protein phosphatase family.</text>
</comment>
<dbReference type="InterPro" id="IPR036196">
    <property type="entry name" value="Ptyr_pPase_sf"/>
</dbReference>
<comment type="catalytic activity">
    <reaction evidence="5">
        <text>O-phospho-L-tyrosyl-[protein] + H2O = L-tyrosyl-[protein] + phosphate</text>
        <dbReference type="Rhea" id="RHEA:10684"/>
        <dbReference type="Rhea" id="RHEA-COMP:10136"/>
        <dbReference type="Rhea" id="RHEA-COMP:20101"/>
        <dbReference type="ChEBI" id="CHEBI:15377"/>
        <dbReference type="ChEBI" id="CHEBI:43474"/>
        <dbReference type="ChEBI" id="CHEBI:46858"/>
        <dbReference type="ChEBI" id="CHEBI:61978"/>
        <dbReference type="EC" id="3.1.3.48"/>
    </reaction>
</comment>
<evidence type="ECO:0000256" key="2">
    <source>
        <dbReference type="ARBA" id="ARBA00013064"/>
    </source>
</evidence>
<dbReference type="SMART" id="SM00226">
    <property type="entry name" value="LMWPc"/>
    <property type="match status" value="1"/>
</dbReference>
<feature type="domain" description="Phosphotyrosine protein phosphatase I" evidence="6">
    <location>
        <begin position="2"/>
        <end position="149"/>
    </location>
</feature>
<dbReference type="PANTHER" id="PTHR11717:SF7">
    <property type="entry name" value="LOW MOLECULAR WEIGHT PHOSPHOTYROSINE PROTEIN PHOSPHATASE"/>
    <property type="match status" value="1"/>
</dbReference>
<dbReference type="InterPro" id="IPR017867">
    <property type="entry name" value="Tyr_phospatase_low_mol_wt"/>
</dbReference>
<dbReference type="EC" id="3.1.3.48" evidence="2"/>
<evidence type="ECO:0000256" key="3">
    <source>
        <dbReference type="ARBA" id="ARBA00022801"/>
    </source>
</evidence>
<dbReference type="PRINTS" id="PR00719">
    <property type="entry name" value="LMWPTPASE"/>
</dbReference>
<evidence type="ECO:0000313" key="7">
    <source>
        <dbReference type="EMBL" id="SFQ82280.1"/>
    </source>
</evidence>
<keyword evidence="4" id="KW-0904">Protein phosphatase</keyword>
<evidence type="ECO:0000256" key="5">
    <source>
        <dbReference type="ARBA" id="ARBA00051722"/>
    </source>
</evidence>
<protein>
    <recommendedName>
        <fullName evidence="2">protein-tyrosine-phosphatase</fullName>
        <ecNumber evidence="2">3.1.3.48</ecNumber>
    </recommendedName>
</protein>
<dbReference type="InterPro" id="IPR023485">
    <property type="entry name" value="Ptyr_pPase"/>
</dbReference>
<dbReference type="SUPFAM" id="SSF52788">
    <property type="entry name" value="Phosphotyrosine protein phosphatases I"/>
    <property type="match status" value="1"/>
</dbReference>
<dbReference type="InterPro" id="IPR050438">
    <property type="entry name" value="LMW_PTPase"/>
</dbReference>
<dbReference type="GeneID" id="93712452"/>
<dbReference type="Gene3D" id="3.40.50.2300">
    <property type="match status" value="1"/>
</dbReference>
<dbReference type="PANTHER" id="PTHR11717">
    <property type="entry name" value="LOW MOLECULAR WEIGHT PROTEIN TYROSINE PHOSPHATASE"/>
    <property type="match status" value="1"/>
</dbReference>
<comment type="caution">
    <text evidence="7">The sequence shown here is derived from an EMBL/GenBank/DDBJ whole genome shotgun (WGS) entry which is preliminary data.</text>
</comment>
<keyword evidence="8" id="KW-1185">Reference proteome</keyword>
<organism evidence="7 8">
    <name type="scientific">Priestia endophytica DSM 13796</name>
    <dbReference type="NCBI Taxonomy" id="1121089"/>
    <lineage>
        <taxon>Bacteria</taxon>
        <taxon>Bacillati</taxon>
        <taxon>Bacillota</taxon>
        <taxon>Bacilli</taxon>
        <taxon>Bacillales</taxon>
        <taxon>Bacillaceae</taxon>
        <taxon>Priestia</taxon>
    </lineage>
</organism>
<dbReference type="CDD" id="cd16343">
    <property type="entry name" value="LMWPTP"/>
    <property type="match status" value="1"/>
</dbReference>
<evidence type="ECO:0000313" key="8">
    <source>
        <dbReference type="Proteomes" id="UP000182762"/>
    </source>
</evidence>
<evidence type="ECO:0000259" key="6">
    <source>
        <dbReference type="SMART" id="SM00226"/>
    </source>
</evidence>
<accession>A0A1I6BMX4</accession>
<dbReference type="EMBL" id="FOXX01000011">
    <property type="protein sequence ID" value="SFQ82280.1"/>
    <property type="molecule type" value="Genomic_DNA"/>
</dbReference>